<dbReference type="Pfam" id="PF04142">
    <property type="entry name" value="Nuc_sug_transp"/>
    <property type="match status" value="1"/>
</dbReference>
<evidence type="ECO:0000313" key="6">
    <source>
        <dbReference type="EMBL" id="KAK3263010.1"/>
    </source>
</evidence>
<dbReference type="Proteomes" id="UP001190700">
    <property type="component" value="Unassembled WGS sequence"/>
</dbReference>
<keyword evidence="3 5" id="KW-1133">Transmembrane helix</keyword>
<dbReference type="GO" id="GO:0000139">
    <property type="term" value="C:Golgi membrane"/>
    <property type="evidence" value="ECO:0007669"/>
    <property type="project" value="InterPro"/>
</dbReference>
<evidence type="ECO:0000256" key="2">
    <source>
        <dbReference type="ARBA" id="ARBA00022692"/>
    </source>
</evidence>
<reference evidence="6 7" key="1">
    <citation type="journal article" date="2015" name="Genome Biol. Evol.">
        <title>Comparative Genomics of a Bacterivorous Green Alga Reveals Evolutionary Causalities and Consequences of Phago-Mixotrophic Mode of Nutrition.</title>
        <authorList>
            <person name="Burns J.A."/>
            <person name="Paasch A."/>
            <person name="Narechania A."/>
            <person name="Kim E."/>
        </authorList>
    </citation>
    <scope>NUCLEOTIDE SEQUENCE [LARGE SCALE GENOMIC DNA]</scope>
    <source>
        <strain evidence="6 7">PLY_AMNH</strain>
    </source>
</reference>
<gene>
    <name evidence="6" type="ORF">CYMTET_28170</name>
</gene>
<keyword evidence="4 5" id="KW-0472">Membrane</keyword>
<feature type="transmembrane region" description="Helical" evidence="5">
    <location>
        <begin position="97"/>
        <end position="114"/>
    </location>
</feature>
<feature type="transmembrane region" description="Helical" evidence="5">
    <location>
        <begin position="24"/>
        <end position="48"/>
    </location>
</feature>
<evidence type="ECO:0000256" key="1">
    <source>
        <dbReference type="ARBA" id="ARBA00004141"/>
    </source>
</evidence>
<dbReference type="InterPro" id="IPR007271">
    <property type="entry name" value="Nuc_sug_transpt"/>
</dbReference>
<evidence type="ECO:0000313" key="7">
    <source>
        <dbReference type="Proteomes" id="UP001190700"/>
    </source>
</evidence>
<dbReference type="AlphaFoldDB" id="A0AAE0FNZ3"/>
<evidence type="ECO:0000256" key="5">
    <source>
        <dbReference type="SAM" id="Phobius"/>
    </source>
</evidence>
<evidence type="ECO:0000256" key="3">
    <source>
        <dbReference type="ARBA" id="ARBA00022989"/>
    </source>
</evidence>
<sequence>MASQVSICEAQTGMRCEHLHDFPLMALLAVLVAALMAATAGIATEYLFKEEYSTSVHLQNIQLYSWGILTNGIALLLQEGERLATGTLFIGFDRKVGLILMTMAAQGLCVAGVVKHMSNVTKDACHEVAVE</sequence>
<evidence type="ECO:0000256" key="4">
    <source>
        <dbReference type="ARBA" id="ARBA00023136"/>
    </source>
</evidence>
<accession>A0AAE0FNZ3</accession>
<proteinExistence type="predicted"/>
<keyword evidence="7" id="KW-1185">Reference proteome</keyword>
<dbReference type="GO" id="GO:0015165">
    <property type="term" value="F:pyrimidine nucleotide-sugar transmembrane transporter activity"/>
    <property type="evidence" value="ECO:0007669"/>
    <property type="project" value="InterPro"/>
</dbReference>
<keyword evidence="2 5" id="KW-0812">Transmembrane</keyword>
<comment type="caution">
    <text evidence="6">The sequence shown here is derived from an EMBL/GenBank/DDBJ whole genome shotgun (WGS) entry which is preliminary data.</text>
</comment>
<comment type="subcellular location">
    <subcellularLocation>
        <location evidence="1">Membrane</location>
        <topology evidence="1">Multi-pass membrane protein</topology>
    </subcellularLocation>
</comment>
<dbReference type="PANTHER" id="PTHR10231">
    <property type="entry name" value="NUCLEOTIDE-SUGAR TRANSMEMBRANE TRANSPORTER"/>
    <property type="match status" value="1"/>
</dbReference>
<dbReference type="EMBL" id="LGRX02015807">
    <property type="protein sequence ID" value="KAK3263010.1"/>
    <property type="molecule type" value="Genomic_DNA"/>
</dbReference>
<protein>
    <submittedName>
        <fullName evidence="6">Uncharacterized protein</fullName>
    </submittedName>
</protein>
<name>A0AAE0FNZ3_9CHLO</name>
<organism evidence="6 7">
    <name type="scientific">Cymbomonas tetramitiformis</name>
    <dbReference type="NCBI Taxonomy" id="36881"/>
    <lineage>
        <taxon>Eukaryota</taxon>
        <taxon>Viridiplantae</taxon>
        <taxon>Chlorophyta</taxon>
        <taxon>Pyramimonadophyceae</taxon>
        <taxon>Pyramimonadales</taxon>
        <taxon>Pyramimonadaceae</taxon>
        <taxon>Cymbomonas</taxon>
    </lineage>
</organism>